<sequence>MAARTEGPAPTQELLEDDRRMSEDQSSDIQVTTSSVSTVHETASERSARMRISDWFVLEILATGVSAGALIALVAVLAKYDGKPQPDWYYMSLNSLISWLSTISRACILFFVSEALGQSKWVWFSQEEQPISNIRTFDSATRGPYGALELIWTLQGRHFAALGSLAVVLALAFDPFAQNLVHYYEGTVRDTSNTATISSSSYYGSHGGPFQVDAFPVEYALKTNVYNVFFSRDSETPWSIPRYGCPSTNCTWDSIVSLDARALCANITEHLTQSCDGLSSDDINCTATLTKSQIDAWALPYDPDSEYAQAVGFVVKAVNSSQAITYTNTTTSAIQFVEPLKSSGSSPGDPVIKWEATECTIEPVVRKFRASVRNNDYSEETLAIWSDRALVRMNYTEDPDYLGTSPDFAFTNDTDYQWHFYPPWSEELTHLKLRPNQSFIYTLSAEKAIAKFLRIIFTGYYWQNSTEYGYNSTDPEAALYASSDVLQSFHREGRSACDSRRCDVKLDRFNRTMSSVAQAIAKTFRDSQDTTYGHLEVTVTHIAVHWQWITLPIFVWVLGAVALFGTVWKTRRRRAPRWKNDPLPLLFLYQDGGEKEGDWERPRPRPIPDIDTVKVKLHGVSPHL</sequence>
<accession>A0A3D8SJZ5</accession>
<gene>
    <name evidence="3" type="ORF">DSM5745_02740</name>
</gene>
<feature type="region of interest" description="Disordered" evidence="1">
    <location>
        <begin position="1"/>
        <end position="42"/>
    </location>
</feature>
<feature type="transmembrane region" description="Helical" evidence="2">
    <location>
        <begin position="55"/>
        <end position="76"/>
    </location>
</feature>
<dbReference type="PANTHER" id="PTHR35394:SF5">
    <property type="entry name" value="DUF3176 DOMAIN-CONTAINING PROTEIN"/>
    <property type="match status" value="1"/>
</dbReference>
<dbReference type="Proteomes" id="UP000256690">
    <property type="component" value="Unassembled WGS sequence"/>
</dbReference>
<keyword evidence="2" id="KW-0472">Membrane</keyword>
<keyword evidence="2" id="KW-0812">Transmembrane</keyword>
<comment type="caution">
    <text evidence="3">The sequence shown here is derived from an EMBL/GenBank/DDBJ whole genome shotgun (WGS) entry which is preliminary data.</text>
</comment>
<keyword evidence="2" id="KW-1133">Transmembrane helix</keyword>
<evidence type="ECO:0000313" key="3">
    <source>
        <dbReference type="EMBL" id="RDW86098.1"/>
    </source>
</evidence>
<reference evidence="3 4" key="1">
    <citation type="journal article" date="2018" name="IMA Fungus">
        <title>IMA Genome-F 9: Draft genome sequence of Annulohypoxylon stygium, Aspergillus mulundensis, Berkeleyomyces basicola (syn. Thielaviopsis basicola), Ceratocystis smalleyi, two Cercospora beticola strains, Coleophoma cylindrospora, Fusarium fracticaudum, Phialophora cf. hyalina, and Morchella septimelata.</title>
        <authorList>
            <person name="Wingfield B.D."/>
            <person name="Bills G.F."/>
            <person name="Dong Y."/>
            <person name="Huang W."/>
            <person name="Nel W.J."/>
            <person name="Swalarsk-Parry B.S."/>
            <person name="Vaghefi N."/>
            <person name="Wilken P.M."/>
            <person name="An Z."/>
            <person name="de Beer Z.W."/>
            <person name="De Vos L."/>
            <person name="Chen L."/>
            <person name="Duong T.A."/>
            <person name="Gao Y."/>
            <person name="Hammerbacher A."/>
            <person name="Kikkert J.R."/>
            <person name="Li Y."/>
            <person name="Li H."/>
            <person name="Li K."/>
            <person name="Li Q."/>
            <person name="Liu X."/>
            <person name="Ma X."/>
            <person name="Naidoo K."/>
            <person name="Pethybridge S.J."/>
            <person name="Sun J."/>
            <person name="Steenkamp E.T."/>
            <person name="van der Nest M.A."/>
            <person name="van Wyk S."/>
            <person name="Wingfield M.J."/>
            <person name="Xiong C."/>
            <person name="Yue Q."/>
            <person name="Zhang X."/>
        </authorList>
    </citation>
    <scope>NUCLEOTIDE SEQUENCE [LARGE SCALE GENOMIC DNA]</scope>
    <source>
        <strain evidence="3 4">DSM 5745</strain>
    </source>
</reference>
<organism evidence="3 4">
    <name type="scientific">Aspergillus mulundensis</name>
    <dbReference type="NCBI Taxonomy" id="1810919"/>
    <lineage>
        <taxon>Eukaryota</taxon>
        <taxon>Fungi</taxon>
        <taxon>Dikarya</taxon>
        <taxon>Ascomycota</taxon>
        <taxon>Pezizomycotina</taxon>
        <taxon>Eurotiomycetes</taxon>
        <taxon>Eurotiomycetidae</taxon>
        <taxon>Eurotiales</taxon>
        <taxon>Aspergillaceae</taxon>
        <taxon>Aspergillus</taxon>
        <taxon>Aspergillus subgen. Nidulantes</taxon>
    </lineage>
</organism>
<evidence type="ECO:0000256" key="1">
    <source>
        <dbReference type="SAM" id="MobiDB-lite"/>
    </source>
</evidence>
<keyword evidence="4" id="KW-1185">Reference proteome</keyword>
<name>A0A3D8SJZ5_9EURO</name>
<dbReference type="RefSeq" id="XP_026605622.1">
    <property type="nucleotide sequence ID" value="XM_026744756.1"/>
</dbReference>
<proteinExistence type="predicted"/>
<dbReference type="OrthoDB" id="5242705at2759"/>
<evidence type="ECO:0000313" key="4">
    <source>
        <dbReference type="Proteomes" id="UP000256690"/>
    </source>
</evidence>
<dbReference type="GeneID" id="38113110"/>
<dbReference type="Pfam" id="PF11374">
    <property type="entry name" value="DUF3176"/>
    <property type="match status" value="1"/>
</dbReference>
<protein>
    <submittedName>
        <fullName evidence="3">Uncharacterized protein</fullName>
    </submittedName>
</protein>
<feature type="transmembrane region" description="Helical" evidence="2">
    <location>
        <begin position="546"/>
        <end position="568"/>
    </location>
</feature>
<evidence type="ECO:0000256" key="2">
    <source>
        <dbReference type="SAM" id="Phobius"/>
    </source>
</evidence>
<dbReference type="PANTHER" id="PTHR35394">
    <property type="entry name" value="DUF3176 DOMAIN-CONTAINING PROTEIN"/>
    <property type="match status" value="1"/>
</dbReference>
<dbReference type="EMBL" id="PVWQ01000003">
    <property type="protein sequence ID" value="RDW86098.1"/>
    <property type="molecule type" value="Genomic_DNA"/>
</dbReference>
<dbReference type="AlphaFoldDB" id="A0A3D8SJZ5"/>
<dbReference type="InterPro" id="IPR021514">
    <property type="entry name" value="DUF3176"/>
</dbReference>